<comment type="caution">
    <text evidence="1">The sequence shown here is derived from an EMBL/GenBank/DDBJ whole genome shotgun (WGS) entry which is preliminary data.</text>
</comment>
<evidence type="ECO:0000313" key="1">
    <source>
        <dbReference type="EMBL" id="CAG8678834.1"/>
    </source>
</evidence>
<dbReference type="EMBL" id="CAJVPL010009655">
    <property type="protein sequence ID" value="CAG8678834.1"/>
    <property type="molecule type" value="Genomic_DNA"/>
</dbReference>
<organism evidence="1 2">
    <name type="scientific">Ambispora gerdemannii</name>
    <dbReference type="NCBI Taxonomy" id="144530"/>
    <lineage>
        <taxon>Eukaryota</taxon>
        <taxon>Fungi</taxon>
        <taxon>Fungi incertae sedis</taxon>
        <taxon>Mucoromycota</taxon>
        <taxon>Glomeromycotina</taxon>
        <taxon>Glomeromycetes</taxon>
        <taxon>Archaeosporales</taxon>
        <taxon>Ambisporaceae</taxon>
        <taxon>Ambispora</taxon>
    </lineage>
</organism>
<reference evidence="1" key="1">
    <citation type="submission" date="2021-06" db="EMBL/GenBank/DDBJ databases">
        <authorList>
            <person name="Kallberg Y."/>
            <person name="Tangrot J."/>
            <person name="Rosling A."/>
        </authorList>
    </citation>
    <scope>NUCLEOTIDE SEQUENCE</scope>
    <source>
        <strain evidence="1">MT106</strain>
    </source>
</reference>
<dbReference type="OrthoDB" id="2397894at2759"/>
<name>A0A9N9EIP6_9GLOM</name>
<accession>A0A9N9EIP6</accession>
<gene>
    <name evidence="1" type="ORF">AGERDE_LOCUS12578</name>
</gene>
<evidence type="ECO:0000313" key="2">
    <source>
        <dbReference type="Proteomes" id="UP000789831"/>
    </source>
</evidence>
<keyword evidence="2" id="KW-1185">Reference proteome</keyword>
<protein>
    <submittedName>
        <fullName evidence="1">3750_t:CDS:1</fullName>
    </submittedName>
</protein>
<dbReference type="AlphaFoldDB" id="A0A9N9EIP6"/>
<dbReference type="Proteomes" id="UP000789831">
    <property type="component" value="Unassembled WGS sequence"/>
</dbReference>
<proteinExistence type="predicted"/>
<sequence length="481" mass="56000">MHCTNAMHTGFGSVSSSPVALHQRDAHWPWLCFILASCIAPTRCTLALALFHPRQLHCTNAMHTGLGSVSSSPVALHHIQSHSIYLMILLSISTLWKKFDLAKMERNIEDFFKFLKREAIKYNLQKCVKIHGVRSKVHEAIKEILNLSKNSNDDVTKFLSGWIDFADVNKYNDSILSGIFDLRTIPRAIQAHLELRGVWDLFNEEIVIPELPEEIEAHIERVVLNDDDRIPKKYYDNTNYNKLKKEEYRALNNLIRKIMNLWDNPTYKRVNVIMESTWNHDAIAPMIEYILCNVKICRNWENKIVKSSSVTRGKNKKGDFQGYKQSIIKKSYDYELMFEETSYGPNHPNNTDHVCGDRVKLAKIGKVSFESIYKLFPDQYNKQLKDVNIFLIQSHDYHVTFSIMDYRFFPFGRVRSLENIYVPVEDGPNSLYYIKKMIKVLYYYRTLVEKTVKNVDNIDKQLGSFTPPTKIRVTVPVFDTP</sequence>